<evidence type="ECO:0000313" key="2">
    <source>
        <dbReference type="EMBL" id="RKS72812.1"/>
    </source>
</evidence>
<feature type="transmembrane region" description="Helical" evidence="1">
    <location>
        <begin position="12"/>
        <end position="31"/>
    </location>
</feature>
<accession>A0A420XNG3</accession>
<organism evidence="2 3">
    <name type="scientific">Motilibacter peucedani</name>
    <dbReference type="NCBI Taxonomy" id="598650"/>
    <lineage>
        <taxon>Bacteria</taxon>
        <taxon>Bacillati</taxon>
        <taxon>Actinomycetota</taxon>
        <taxon>Actinomycetes</taxon>
        <taxon>Motilibacterales</taxon>
        <taxon>Motilibacteraceae</taxon>
        <taxon>Motilibacter</taxon>
    </lineage>
</organism>
<protein>
    <submittedName>
        <fullName evidence="2">Uncharacterized protein</fullName>
    </submittedName>
</protein>
<proteinExistence type="predicted"/>
<dbReference type="RefSeq" id="WP_121194308.1">
    <property type="nucleotide sequence ID" value="NZ_RBWV01000013.1"/>
</dbReference>
<dbReference type="Proteomes" id="UP000281955">
    <property type="component" value="Unassembled WGS sequence"/>
</dbReference>
<evidence type="ECO:0000256" key="1">
    <source>
        <dbReference type="SAM" id="Phobius"/>
    </source>
</evidence>
<keyword evidence="3" id="KW-1185">Reference proteome</keyword>
<keyword evidence="1" id="KW-0472">Membrane</keyword>
<feature type="transmembrane region" description="Helical" evidence="1">
    <location>
        <begin position="37"/>
        <end position="57"/>
    </location>
</feature>
<keyword evidence="1" id="KW-1133">Transmembrane helix</keyword>
<name>A0A420XNG3_9ACTN</name>
<evidence type="ECO:0000313" key="3">
    <source>
        <dbReference type="Proteomes" id="UP000281955"/>
    </source>
</evidence>
<dbReference type="InParanoid" id="A0A420XNG3"/>
<dbReference type="AlphaFoldDB" id="A0A420XNG3"/>
<dbReference type="EMBL" id="RBWV01000013">
    <property type="protein sequence ID" value="RKS72812.1"/>
    <property type="molecule type" value="Genomic_DNA"/>
</dbReference>
<keyword evidence="1" id="KW-0812">Transmembrane</keyword>
<comment type="caution">
    <text evidence="2">The sequence shown here is derived from an EMBL/GenBank/DDBJ whole genome shotgun (WGS) entry which is preliminary data.</text>
</comment>
<sequence>MGADRRTTGRLSLVWLIAAILVVEVLGLSLSTWSDGGWQWGDLVPAVALPIVVTWVWRRSRN</sequence>
<reference evidence="2 3" key="1">
    <citation type="submission" date="2018-10" db="EMBL/GenBank/DDBJ databases">
        <title>Genomic Encyclopedia of Archaeal and Bacterial Type Strains, Phase II (KMG-II): from individual species to whole genera.</title>
        <authorList>
            <person name="Goeker M."/>
        </authorList>
    </citation>
    <scope>NUCLEOTIDE SEQUENCE [LARGE SCALE GENOMIC DNA]</scope>
    <source>
        <strain evidence="2 3">RP-AC37</strain>
    </source>
</reference>
<gene>
    <name evidence="2" type="ORF">CLV35_3063</name>
</gene>